<organism evidence="2 3">
    <name type="scientific">Pseudoclavibacter endophyticus</name>
    <dbReference type="NCBI Taxonomy" id="1778590"/>
    <lineage>
        <taxon>Bacteria</taxon>
        <taxon>Bacillati</taxon>
        <taxon>Actinomycetota</taxon>
        <taxon>Actinomycetes</taxon>
        <taxon>Micrococcales</taxon>
        <taxon>Microbacteriaceae</taxon>
        <taxon>Pseudoclavibacter</taxon>
    </lineage>
</organism>
<keyword evidence="3" id="KW-1185">Reference proteome</keyword>
<dbReference type="OrthoDB" id="4792842at2"/>
<evidence type="ECO:0000256" key="1">
    <source>
        <dbReference type="SAM" id="MobiDB-lite"/>
    </source>
</evidence>
<name>A0A6H9WTL2_9MICO</name>
<dbReference type="AlphaFoldDB" id="A0A6H9WTL2"/>
<feature type="compositionally biased region" description="Low complexity" evidence="1">
    <location>
        <begin position="100"/>
        <end position="123"/>
    </location>
</feature>
<dbReference type="RefSeq" id="WP_158028841.1">
    <property type="nucleotide sequence ID" value="NZ_BMHG01000001.1"/>
</dbReference>
<dbReference type="Proteomes" id="UP000431744">
    <property type="component" value="Unassembled WGS sequence"/>
</dbReference>
<accession>A0A6H9WTL2</accession>
<sequence length="141" mass="13947">MSAVLVGQLALSIAVQQGAYEVAQLEAQQIRLDRAATALGEDVAGLSSPQHLAEQATEMGMVPGESFAILDTGAGQSTGGDSAVAPPIDPALVGNEALHPTAPNAANPNVAPAEAPDGDSSAEGGEGDVPSATELEAPTTH</sequence>
<protein>
    <recommendedName>
        <fullName evidence="4">Cell division protein FtsL</fullName>
    </recommendedName>
</protein>
<dbReference type="EMBL" id="WBJY01000001">
    <property type="protein sequence ID" value="KAB1650257.1"/>
    <property type="molecule type" value="Genomic_DNA"/>
</dbReference>
<gene>
    <name evidence="2" type="ORF">F8O04_08705</name>
</gene>
<proteinExistence type="predicted"/>
<evidence type="ECO:0008006" key="4">
    <source>
        <dbReference type="Google" id="ProtNLM"/>
    </source>
</evidence>
<reference evidence="2 3" key="1">
    <citation type="submission" date="2019-09" db="EMBL/GenBank/DDBJ databases">
        <title>Phylogeny of genus Pseudoclavibacter and closely related genus.</title>
        <authorList>
            <person name="Li Y."/>
        </authorList>
    </citation>
    <scope>NUCLEOTIDE SEQUENCE [LARGE SCALE GENOMIC DNA]</scope>
    <source>
        <strain evidence="2 3">EGI 60007</strain>
    </source>
</reference>
<evidence type="ECO:0000313" key="2">
    <source>
        <dbReference type="EMBL" id="KAB1650257.1"/>
    </source>
</evidence>
<evidence type="ECO:0000313" key="3">
    <source>
        <dbReference type="Proteomes" id="UP000431744"/>
    </source>
</evidence>
<feature type="region of interest" description="Disordered" evidence="1">
    <location>
        <begin position="71"/>
        <end position="141"/>
    </location>
</feature>
<comment type="caution">
    <text evidence="2">The sequence shown here is derived from an EMBL/GenBank/DDBJ whole genome shotgun (WGS) entry which is preliminary data.</text>
</comment>